<sequence length="388" mass="41787">MPASITPPRFAHSEGYTAVAFGHSGQFVCTGGSDSLVRIFHASKNERDQEAITLEHHTDNVLSLAVSKNKILSGDEEGVVLSFDVSSHEPLSVEPSGSVLRSALSARDLSISSSERQVAVAADDDVVRVVSLLDMSLLHSLQGHRAAVTSVSFSPDSTFLASVGCDGALRVWDMRDDPACVHVDNKITYVCEPGNSLAQTKARWSPDGRYLAVVSSDHGIKLIERNSWEVQASLGGAHTKQVTCLAWSANGRYMASVGLDNKVVVWDVQARTAVLTHKSQQELCQVDWNPTANMLAFTDSTGAMYIWDDVIAISQGHAAPYNKVAIESSSLSSSLRTQARISEPDSKLMSDLFGDAAAVDEMISAAEMEEDEDVEIGEDTGELLDDFV</sequence>
<evidence type="ECO:0000313" key="1">
    <source>
        <dbReference type="EMBL" id="KAJ1932820.1"/>
    </source>
</evidence>
<gene>
    <name evidence="1" type="primary">mcl1</name>
    <name evidence="1" type="ORF">FBU59_006239</name>
</gene>
<accession>A0ACC1J0E7</accession>
<name>A0ACC1J0E7_9FUNG</name>
<comment type="caution">
    <text evidence="1">The sequence shown here is derived from an EMBL/GenBank/DDBJ whole genome shotgun (WGS) entry which is preliminary data.</text>
</comment>
<dbReference type="EMBL" id="JANBPW010005344">
    <property type="protein sequence ID" value="KAJ1932820.1"/>
    <property type="molecule type" value="Genomic_DNA"/>
</dbReference>
<reference evidence="1" key="1">
    <citation type="submission" date="2022-07" db="EMBL/GenBank/DDBJ databases">
        <title>Phylogenomic reconstructions and comparative analyses of Kickxellomycotina fungi.</title>
        <authorList>
            <person name="Reynolds N.K."/>
            <person name="Stajich J.E."/>
            <person name="Barry K."/>
            <person name="Grigoriev I.V."/>
            <person name="Crous P."/>
            <person name="Smith M.E."/>
        </authorList>
    </citation>
    <scope>NUCLEOTIDE SEQUENCE</scope>
    <source>
        <strain evidence="1">NRRL 5244</strain>
    </source>
</reference>
<feature type="non-terminal residue" evidence="1">
    <location>
        <position position="388"/>
    </location>
</feature>
<protein>
    <submittedName>
        <fullName evidence="1">DNA polymerase alpha accessory factor Mcl1</fullName>
    </submittedName>
</protein>
<keyword evidence="2" id="KW-1185">Reference proteome</keyword>
<dbReference type="Proteomes" id="UP001150603">
    <property type="component" value="Unassembled WGS sequence"/>
</dbReference>
<organism evidence="1 2">
    <name type="scientific">Linderina macrospora</name>
    <dbReference type="NCBI Taxonomy" id="4868"/>
    <lineage>
        <taxon>Eukaryota</taxon>
        <taxon>Fungi</taxon>
        <taxon>Fungi incertae sedis</taxon>
        <taxon>Zoopagomycota</taxon>
        <taxon>Kickxellomycotina</taxon>
        <taxon>Kickxellomycetes</taxon>
        <taxon>Kickxellales</taxon>
        <taxon>Kickxellaceae</taxon>
        <taxon>Linderina</taxon>
    </lineage>
</organism>
<proteinExistence type="predicted"/>
<evidence type="ECO:0000313" key="2">
    <source>
        <dbReference type="Proteomes" id="UP001150603"/>
    </source>
</evidence>